<evidence type="ECO:0000313" key="2">
    <source>
        <dbReference type="EMBL" id="KIP64607.1"/>
    </source>
</evidence>
<comment type="caution">
    <text evidence="2">The sequence shown here is derived from an EMBL/GenBank/DDBJ whole genome shotgun (WGS) entry which is preliminary data.</text>
</comment>
<keyword evidence="1" id="KW-0472">Membrane</keyword>
<dbReference type="RefSeq" id="WP_042517468.1">
    <property type="nucleotide sequence ID" value="NZ_JXQK01000018.1"/>
</dbReference>
<feature type="transmembrane region" description="Helical" evidence="1">
    <location>
        <begin position="70"/>
        <end position="89"/>
    </location>
</feature>
<dbReference type="EMBL" id="JXQK01000018">
    <property type="protein sequence ID" value="KIP64607.1"/>
    <property type="molecule type" value="Genomic_DNA"/>
</dbReference>
<accession>A0A0D0IWG1</accession>
<sequence length="291" mass="33548">MNNDKELYNDFKRRSYRSCVSDAFRTTRKTIWPLTKANWKLFLFLALMQGAIGVWTEYLTPGVMYVGFDFHPLSLFMLAIMVLATYLTISSKMFATINGRGLRWNFTRQLKTLPVSAGFLIVFLLLSILCIYFCIVKGKNPDSIPLLNALSVPVALSPILLIFSLPLAFAFTQYIMEPERKLYRSLWKSYSTGFRRWGFIFTTIALGELCVIIFQTFVCLPNYILTTAHNYSAIGVSSYNDAPDLPAYFYPLLFGVSTFSGMVKICVTLFEVYTLYYMYQTICIRQKERKM</sequence>
<evidence type="ECO:0000256" key="1">
    <source>
        <dbReference type="SAM" id="Phobius"/>
    </source>
</evidence>
<feature type="transmembrane region" description="Helical" evidence="1">
    <location>
        <begin position="197"/>
        <end position="218"/>
    </location>
</feature>
<dbReference type="Proteomes" id="UP000032046">
    <property type="component" value="Unassembled WGS sequence"/>
</dbReference>
<reference evidence="2 3" key="1">
    <citation type="submission" date="2015-01" db="EMBL/GenBank/DDBJ databases">
        <title>Comparative genomics of non-oral Prevotella species.</title>
        <authorList>
            <person name="Accetto T."/>
            <person name="Nograsek B."/>
            <person name="Avgustin G."/>
        </authorList>
    </citation>
    <scope>NUCLEOTIDE SEQUENCE [LARGE SCALE GENOMIC DNA]</scope>
    <source>
        <strain evidence="2 3">P5-119</strain>
    </source>
</reference>
<dbReference type="AlphaFoldDB" id="A0A0D0IWG1"/>
<feature type="transmembrane region" description="Helical" evidence="1">
    <location>
        <begin position="37"/>
        <end position="58"/>
    </location>
</feature>
<keyword evidence="3" id="KW-1185">Reference proteome</keyword>
<feature type="transmembrane region" description="Helical" evidence="1">
    <location>
        <begin position="110"/>
        <end position="135"/>
    </location>
</feature>
<proteinExistence type="predicted"/>
<protein>
    <submittedName>
        <fullName evidence="2">Uncharacterized protein</fullName>
    </submittedName>
</protein>
<keyword evidence="1" id="KW-0812">Transmembrane</keyword>
<gene>
    <name evidence="2" type="ORF">ST44_01420</name>
</gene>
<evidence type="ECO:0000313" key="3">
    <source>
        <dbReference type="Proteomes" id="UP000032046"/>
    </source>
</evidence>
<feature type="transmembrane region" description="Helical" evidence="1">
    <location>
        <begin position="248"/>
        <end position="279"/>
    </location>
</feature>
<keyword evidence="1" id="KW-1133">Transmembrane helix</keyword>
<feature type="transmembrane region" description="Helical" evidence="1">
    <location>
        <begin position="155"/>
        <end position="176"/>
    </location>
</feature>
<organism evidence="2 3">
    <name type="scientific">Prevotella pectinovora</name>
    <dbReference type="NCBI Taxonomy" id="1602169"/>
    <lineage>
        <taxon>Bacteria</taxon>
        <taxon>Pseudomonadati</taxon>
        <taxon>Bacteroidota</taxon>
        <taxon>Bacteroidia</taxon>
        <taxon>Bacteroidales</taxon>
        <taxon>Prevotellaceae</taxon>
        <taxon>Prevotella</taxon>
    </lineage>
</organism>
<name>A0A0D0IWG1_9BACT</name>